<reference evidence="6 7" key="1">
    <citation type="journal article" date="2013" name="BMC Genomics">
        <title>The miniature genome of a carnivorous plant Genlisea aurea contains a low number of genes and short non-coding sequences.</title>
        <authorList>
            <person name="Leushkin E.V."/>
            <person name="Sutormin R.A."/>
            <person name="Nabieva E.R."/>
            <person name="Penin A.A."/>
            <person name="Kondrashov A.S."/>
            <person name="Logacheva M.D."/>
        </authorList>
    </citation>
    <scope>NUCLEOTIDE SEQUENCE [LARGE SCALE GENOMIC DNA]</scope>
</reference>
<comment type="caution">
    <text evidence="6">The sequence shown here is derived from an EMBL/GenBank/DDBJ whole genome shotgun (WGS) entry which is preliminary data.</text>
</comment>
<feature type="domain" description="E3 ubiquitin-protein ligase TRIP12-like TPR repeats" evidence="5">
    <location>
        <begin position="4"/>
        <end position="219"/>
    </location>
</feature>
<dbReference type="InterPro" id="IPR045322">
    <property type="entry name" value="HECTD1/TRIP12-like"/>
</dbReference>
<dbReference type="InterPro" id="IPR011989">
    <property type="entry name" value="ARM-like"/>
</dbReference>
<accession>S8D4J8</accession>
<evidence type="ECO:0000259" key="5">
    <source>
        <dbReference type="Pfam" id="PF25579"/>
    </source>
</evidence>
<comment type="catalytic activity">
    <reaction evidence="1">
        <text>S-ubiquitinyl-[E2 ubiquitin-conjugating enzyme]-L-cysteine + [acceptor protein]-L-lysine = [E2 ubiquitin-conjugating enzyme]-L-cysteine + N(6)-ubiquitinyl-[acceptor protein]-L-lysine.</text>
        <dbReference type="EC" id="2.3.2.26"/>
    </reaction>
</comment>
<dbReference type="EC" id="2.3.2.26" evidence="2"/>
<dbReference type="OrthoDB" id="900118at2759"/>
<dbReference type="PANTHER" id="PTHR45670:SF10">
    <property type="entry name" value="E3 UBIQUITIN-PROTEIN LIGASE UPL4"/>
    <property type="match status" value="1"/>
</dbReference>
<dbReference type="Proteomes" id="UP000015453">
    <property type="component" value="Unassembled WGS sequence"/>
</dbReference>
<organism evidence="6 7">
    <name type="scientific">Genlisea aurea</name>
    <dbReference type="NCBI Taxonomy" id="192259"/>
    <lineage>
        <taxon>Eukaryota</taxon>
        <taxon>Viridiplantae</taxon>
        <taxon>Streptophyta</taxon>
        <taxon>Embryophyta</taxon>
        <taxon>Tracheophyta</taxon>
        <taxon>Spermatophyta</taxon>
        <taxon>Magnoliopsida</taxon>
        <taxon>eudicotyledons</taxon>
        <taxon>Gunneridae</taxon>
        <taxon>Pentapetalae</taxon>
        <taxon>asterids</taxon>
        <taxon>lamiids</taxon>
        <taxon>Lamiales</taxon>
        <taxon>Lentibulariaceae</taxon>
        <taxon>Genlisea</taxon>
    </lineage>
</organism>
<gene>
    <name evidence="6" type="ORF">M569_17224</name>
</gene>
<dbReference type="SUPFAM" id="SSF48371">
    <property type="entry name" value="ARM repeat"/>
    <property type="match status" value="1"/>
</dbReference>
<dbReference type="InterPro" id="IPR016024">
    <property type="entry name" value="ARM-type_fold"/>
</dbReference>
<evidence type="ECO:0000313" key="6">
    <source>
        <dbReference type="EMBL" id="EPS57593.1"/>
    </source>
</evidence>
<evidence type="ECO:0000256" key="3">
    <source>
        <dbReference type="ARBA" id="ARBA00022679"/>
    </source>
</evidence>
<dbReference type="GO" id="GO:0061630">
    <property type="term" value="F:ubiquitin protein ligase activity"/>
    <property type="evidence" value="ECO:0007669"/>
    <property type="project" value="UniProtKB-EC"/>
</dbReference>
<dbReference type="EMBL" id="AUSU01010063">
    <property type="protein sequence ID" value="EPS57593.1"/>
    <property type="molecule type" value="Genomic_DNA"/>
</dbReference>
<keyword evidence="3" id="KW-0808">Transferase</keyword>
<evidence type="ECO:0000256" key="2">
    <source>
        <dbReference type="ARBA" id="ARBA00012485"/>
    </source>
</evidence>
<feature type="compositionally biased region" description="Low complexity" evidence="4">
    <location>
        <begin position="53"/>
        <end position="62"/>
    </location>
</feature>
<feature type="compositionally biased region" description="Polar residues" evidence="4">
    <location>
        <begin position="29"/>
        <end position="44"/>
    </location>
</feature>
<evidence type="ECO:0000256" key="1">
    <source>
        <dbReference type="ARBA" id="ARBA00000885"/>
    </source>
</evidence>
<dbReference type="Gene3D" id="1.25.10.10">
    <property type="entry name" value="Leucine-rich Repeat Variant"/>
    <property type="match status" value="1"/>
</dbReference>
<feature type="compositionally biased region" description="Basic and acidic residues" evidence="4">
    <location>
        <begin position="1"/>
        <end position="21"/>
    </location>
</feature>
<evidence type="ECO:0000256" key="4">
    <source>
        <dbReference type="SAM" id="MobiDB-lite"/>
    </source>
</evidence>
<dbReference type="PANTHER" id="PTHR45670">
    <property type="entry name" value="E3 UBIQUITIN-PROTEIN LIGASE TRIP12"/>
    <property type="match status" value="1"/>
</dbReference>
<dbReference type="InterPro" id="IPR057948">
    <property type="entry name" value="TPR_TRIP12_N"/>
</dbReference>
<dbReference type="Pfam" id="PF25579">
    <property type="entry name" value="TPR_TRIP12_N"/>
    <property type="match status" value="1"/>
</dbReference>
<keyword evidence="7" id="KW-1185">Reference proteome</keyword>
<name>S8D4J8_9LAMI</name>
<feature type="non-terminal residue" evidence="6">
    <location>
        <position position="378"/>
    </location>
</feature>
<dbReference type="GO" id="GO:0043161">
    <property type="term" value="P:proteasome-mediated ubiquitin-dependent protein catabolic process"/>
    <property type="evidence" value="ECO:0007669"/>
    <property type="project" value="TreeGrafter"/>
</dbReference>
<proteinExistence type="predicted"/>
<evidence type="ECO:0000313" key="7">
    <source>
        <dbReference type="Proteomes" id="UP000015453"/>
    </source>
</evidence>
<feature type="region of interest" description="Disordered" evidence="4">
    <location>
        <begin position="1"/>
        <end position="78"/>
    </location>
</feature>
<sequence>MENRGQKRSESVDALPADKRACSSLEFRPSSSNSPAQMSMNSAMESHDADMETSCSTSTSTRSEGDGERESTYGSCDSGSSMHDYYRYRSSGEHSKLKKLLSSLGGEEEESRQLALLTELCESLTFFYDSSLSSLLIDSFSPILVTLARHSNPDIMLLALRAITYFCDINPRSSSFLVRHDVVPTLCERLITIEYLDLAEQCLQALEKISREHPLACLQSGAIMAVLTYIDFFSTSVQRVALSTVVNICKKLSNESSEHLMRAVPILCNLLQYEDKPLVESVAICLIRIGDKVHHSSDMLDEFCKHGLIEHAINLIGFDSRTVVSAPTSVGLIGLLAKLAAGSNTAFMTLLKLDITSNVKGMLSASELSHGMLSSIHI</sequence>
<dbReference type="GO" id="GO:0000209">
    <property type="term" value="P:protein polyubiquitination"/>
    <property type="evidence" value="ECO:0007669"/>
    <property type="project" value="TreeGrafter"/>
</dbReference>
<protein>
    <recommendedName>
        <fullName evidence="2">HECT-type E3 ubiquitin transferase</fullName>
        <ecNumber evidence="2">2.3.2.26</ecNumber>
    </recommendedName>
</protein>
<dbReference type="AlphaFoldDB" id="S8D4J8"/>